<name>A0AAX4HKD4_9BACT</name>
<keyword evidence="2" id="KW-1185">Reference proteome</keyword>
<dbReference type="Proteomes" id="UP001324634">
    <property type="component" value="Chromosome"/>
</dbReference>
<sequence>MNKKGFSLVQFLMFAGALGAGAVVIMNLSEQQNQSRSTFETKFEVLELKRTISSLLYDKSACALTFTGASVGSVIPSVKNSSNQAIYEAGKKYAHDLVEITGMRTVDKNQSLGNGARVVDLVVSIRKLRSKAAVKDASFAVPLKVYASSQTGPITNCQAEEDQFVFKNGDVMTGELTTVGLTSRGHVVAGNNVSGSDICTAGTCRRMENLALSNQTCPPGQYSRGINADGTQACQAFTYSCSAGFFIQSINADGTATCVKE</sequence>
<protein>
    <submittedName>
        <fullName evidence="1">Uncharacterized protein</fullName>
    </submittedName>
</protein>
<dbReference type="EMBL" id="CP139487">
    <property type="protein sequence ID" value="WPU63712.1"/>
    <property type="molecule type" value="Genomic_DNA"/>
</dbReference>
<dbReference type="RefSeq" id="WP_321390929.1">
    <property type="nucleotide sequence ID" value="NZ_CP139487.1"/>
</dbReference>
<proteinExistence type="predicted"/>
<dbReference type="KEGG" id="psti:SOO65_13540"/>
<evidence type="ECO:0000313" key="1">
    <source>
        <dbReference type="EMBL" id="WPU63712.1"/>
    </source>
</evidence>
<dbReference type="AlphaFoldDB" id="A0AAX4HKD4"/>
<gene>
    <name evidence="1" type="ORF">SOO65_13540</name>
</gene>
<accession>A0AAX4HKD4</accession>
<organism evidence="1 2">
    <name type="scientific">Peredibacter starrii</name>
    <dbReference type="NCBI Taxonomy" id="28202"/>
    <lineage>
        <taxon>Bacteria</taxon>
        <taxon>Pseudomonadati</taxon>
        <taxon>Bdellovibrionota</taxon>
        <taxon>Bacteriovoracia</taxon>
        <taxon>Bacteriovoracales</taxon>
        <taxon>Bacteriovoracaceae</taxon>
        <taxon>Peredibacter</taxon>
    </lineage>
</organism>
<reference evidence="1 2" key="1">
    <citation type="submission" date="2023-11" db="EMBL/GenBank/DDBJ databases">
        <title>Peredibacter starrii A3.12.</title>
        <authorList>
            <person name="Mitchell R.J."/>
        </authorList>
    </citation>
    <scope>NUCLEOTIDE SEQUENCE [LARGE SCALE GENOMIC DNA]</scope>
    <source>
        <strain evidence="1 2">A3.12</strain>
    </source>
</reference>
<evidence type="ECO:0000313" key="2">
    <source>
        <dbReference type="Proteomes" id="UP001324634"/>
    </source>
</evidence>